<dbReference type="RefSeq" id="WP_003609074.1">
    <property type="nucleotide sequence ID" value="NZ_ALXH01000028.1"/>
</dbReference>
<dbReference type="GeneID" id="57978539"/>
<evidence type="ECO:0000313" key="1">
    <source>
        <dbReference type="EMBL" id="MBJ7631616.1"/>
    </source>
</evidence>
<keyword evidence="3" id="KW-1185">Reference proteome</keyword>
<proteinExistence type="predicted"/>
<evidence type="ECO:0000313" key="2">
    <source>
        <dbReference type="EMBL" id="MBJ7637973.1"/>
    </source>
</evidence>
<dbReference type="EMBL" id="JAAOCX010000001">
    <property type="protein sequence ID" value="MBJ7631616.1"/>
    <property type="molecule type" value="Genomic_DNA"/>
</dbReference>
<organism evidence="2 3">
    <name type="scientific">Weissella confusa</name>
    <name type="common">Lactobacillus confusus</name>
    <dbReference type="NCBI Taxonomy" id="1583"/>
    <lineage>
        <taxon>Bacteria</taxon>
        <taxon>Bacillati</taxon>
        <taxon>Bacillota</taxon>
        <taxon>Bacilli</taxon>
        <taxon>Lactobacillales</taxon>
        <taxon>Lactobacillaceae</taxon>
        <taxon>Weissella</taxon>
    </lineage>
</organism>
<protein>
    <submittedName>
        <fullName evidence="2">Uncharacterized protein</fullName>
    </submittedName>
</protein>
<evidence type="ECO:0000313" key="3">
    <source>
        <dbReference type="Proteomes" id="UP000728106"/>
    </source>
</evidence>
<comment type="caution">
    <text evidence="2">The sequence shown here is derived from an EMBL/GenBank/DDBJ whole genome shotgun (WGS) entry which is preliminary data.</text>
</comment>
<name>A0A4Z0RMY7_WEICO</name>
<gene>
    <name evidence="2" type="ORF">HAU20_00870</name>
    <name evidence="1" type="ORF">HAU43_00605</name>
</gene>
<dbReference type="AlphaFoldDB" id="A0A4Z0RMY7"/>
<dbReference type="Proteomes" id="UP000728106">
    <property type="component" value="Unassembled WGS sequence"/>
</dbReference>
<dbReference type="Proteomes" id="UP000808038">
    <property type="component" value="Unassembled WGS sequence"/>
</dbReference>
<accession>A0A4Z0RMY7</accession>
<dbReference type="EMBL" id="JAAOCP010000001">
    <property type="protein sequence ID" value="MBJ7637973.1"/>
    <property type="molecule type" value="Genomic_DNA"/>
</dbReference>
<sequence>METRVTHARRTRTIAATLVLLFGLLLFAGIVTALETTAIAAQQSNDLVTSEVLTTMSTSEVTAEPVVAK</sequence>
<reference evidence="2 3" key="2">
    <citation type="journal article" date="2021" name="Int. J. Food Microbiol.">
        <title>Safety demonstration of a microbial species for use in the food chain: Weissella confusa.</title>
        <authorList>
            <person name="Bourdichon F."/>
            <person name="Patrone V."/>
            <person name="Fontana A."/>
            <person name="Milani G."/>
            <person name="Morelli L."/>
        </authorList>
    </citation>
    <scope>NUCLEOTIDE SEQUENCE [LARGE SCALE GENOMIC DNA]</scope>
    <source>
        <strain evidence="1">CCUG 30943</strain>
        <strain evidence="2 3">CCUG 43002</strain>
    </source>
</reference>
<reference evidence="2" key="1">
    <citation type="submission" date="2020-02" db="EMBL/GenBank/DDBJ databases">
        <authorList>
            <person name="Fontana A."/>
            <person name="Patrone V."/>
            <person name="Morelli L."/>
        </authorList>
    </citation>
    <scope>NUCLEOTIDE SEQUENCE</scope>
    <source>
        <strain evidence="1">CCUG 30943</strain>
        <strain evidence="2">CCUG 43002</strain>
    </source>
</reference>